<keyword evidence="2" id="KW-0378">Hydrolase</keyword>
<protein>
    <submittedName>
        <fullName evidence="6">Uncharacterized protein</fullName>
    </submittedName>
</protein>
<dbReference type="CDD" id="cd18008">
    <property type="entry name" value="DEXDc_SHPRH-like"/>
    <property type="match status" value="1"/>
</dbReference>
<dbReference type="InterPro" id="IPR027417">
    <property type="entry name" value="P-loop_NTPase"/>
</dbReference>
<sequence length="946" mass="106322">MAYPMPYLNAKRPWDFFDEHSSQPTKRLQLGPEFPDASSSGDYVDPFTSSTVLSSSQTAWELGVDDLGYTSGFDGDGFAWGTQPDIILENAAIDTTIQARDGAEAFESTLGFYQQVCFGLIPDVQVRLNKDFDSNLDLYFGVLSPQDPPPSPRWPLRFENGRCDVVTPSGRVAAVLHQHSYRLLDGLQKAVPVEFELSAWSVTNLRSRKSSKESLSRFTKLELVVLGQRYAAETVAATFASEEVFLQDPADLPAGIVYENPQMLELPDFALTSSSLQSGPSASKGIQSHNLHKNMDQSDSTFDFEKLLDDFACQHDLAKAASDRHVMTPLLDHQKEALDFIMQQESGSKSRSRRLWEPVEQMRSDEPATVYQHAITGAKSASAAEATGGMVADEMGLGKTLTMLAAITGSLERALTYARFLTKIDESGRGIWAAKSTLVIVPSTLLINSWLDEVERHIMPGTLRCYKFHGAARQVELHNLLQYDVIVTTYGTVVADFVRNRSRLHGIHWYRIVLDEAHVIRNASTKQFKAVQALRSNIRWSLTGTPIQNSLDDLASLTSFLKVPLLEDATQFKRYITSPIELNKGHTRTGYQNLQKLLHSICLRRTKHILPTARYNDVERLLAFDQDEREDYTRIERQCREALQRAVNGHDSGKAHQTVLETLLSLRLYCNLGRNFDRFEATLEGECEEPEVILSLLEQNDKAKCAYCDCEVSNITTVAGDEEAVLTVCRKLICSNCVLQWRDYLNQKGRCALCHTSHGVSVLPGKETFENPCKRYPTKIRALCQDIESNKEDGKCIVFSYWRRSLDVVGALLTDKQIPHLRVDGTTPSAKRREVLDMFQKQEDVSVLLMTLGTGAVGLNNLSVAHRLHLLEPQWNPSVESQAIGRIVRLGQTRPVTVLRYIMSETVEQNVRHIQRKKQRLVNQGFGKSRPEAKSKTLSRVQVCNW</sequence>
<comment type="caution">
    <text evidence="6">The sequence shown here is derived from an EMBL/GenBank/DDBJ whole genome shotgun (WGS) entry which is preliminary data.</text>
</comment>
<dbReference type="AlphaFoldDB" id="A0A9W4UAQ0"/>
<keyword evidence="7" id="KW-1185">Reference proteome</keyword>
<accession>A0A9W4UAQ0</accession>
<dbReference type="GO" id="GO:0005634">
    <property type="term" value="C:nucleus"/>
    <property type="evidence" value="ECO:0007669"/>
    <property type="project" value="TreeGrafter"/>
</dbReference>
<dbReference type="SMART" id="SM00487">
    <property type="entry name" value="DEXDc"/>
    <property type="match status" value="1"/>
</dbReference>
<keyword evidence="1" id="KW-0547">Nucleotide-binding</keyword>
<organism evidence="6 7">
    <name type="scientific">Periconia digitata</name>
    <dbReference type="NCBI Taxonomy" id="1303443"/>
    <lineage>
        <taxon>Eukaryota</taxon>
        <taxon>Fungi</taxon>
        <taxon>Dikarya</taxon>
        <taxon>Ascomycota</taxon>
        <taxon>Pezizomycotina</taxon>
        <taxon>Dothideomycetes</taxon>
        <taxon>Pleosporomycetidae</taxon>
        <taxon>Pleosporales</taxon>
        <taxon>Massarineae</taxon>
        <taxon>Periconiaceae</taxon>
        <taxon>Periconia</taxon>
    </lineage>
</organism>
<dbReference type="PROSITE" id="PS51194">
    <property type="entry name" value="HELICASE_CTER"/>
    <property type="match status" value="1"/>
</dbReference>
<dbReference type="Pfam" id="PF00176">
    <property type="entry name" value="SNF2-rel_dom"/>
    <property type="match status" value="1"/>
</dbReference>
<dbReference type="InterPro" id="IPR049730">
    <property type="entry name" value="SNF2/RAD54-like_C"/>
</dbReference>
<dbReference type="Gene3D" id="3.40.50.300">
    <property type="entry name" value="P-loop containing nucleotide triphosphate hydrolases"/>
    <property type="match status" value="1"/>
</dbReference>
<dbReference type="SMART" id="SM00490">
    <property type="entry name" value="HELICc"/>
    <property type="match status" value="1"/>
</dbReference>
<dbReference type="SUPFAM" id="SSF52540">
    <property type="entry name" value="P-loop containing nucleoside triphosphate hydrolases"/>
    <property type="match status" value="2"/>
</dbReference>
<evidence type="ECO:0000256" key="2">
    <source>
        <dbReference type="ARBA" id="ARBA00022801"/>
    </source>
</evidence>
<feature type="domain" description="Helicase C-terminal" evidence="5">
    <location>
        <begin position="779"/>
        <end position="938"/>
    </location>
</feature>
<evidence type="ECO:0000256" key="1">
    <source>
        <dbReference type="ARBA" id="ARBA00022741"/>
    </source>
</evidence>
<dbReference type="OrthoDB" id="448448at2759"/>
<name>A0A9W4UAQ0_9PLEO</name>
<dbReference type="InterPro" id="IPR038718">
    <property type="entry name" value="SNF2-like_sf"/>
</dbReference>
<evidence type="ECO:0000259" key="4">
    <source>
        <dbReference type="PROSITE" id="PS51192"/>
    </source>
</evidence>
<dbReference type="CDD" id="cd18793">
    <property type="entry name" value="SF2_C_SNF"/>
    <property type="match status" value="1"/>
</dbReference>
<dbReference type="GO" id="GO:0005524">
    <property type="term" value="F:ATP binding"/>
    <property type="evidence" value="ECO:0007669"/>
    <property type="project" value="UniProtKB-KW"/>
</dbReference>
<evidence type="ECO:0000259" key="5">
    <source>
        <dbReference type="PROSITE" id="PS51194"/>
    </source>
</evidence>
<dbReference type="InterPro" id="IPR050628">
    <property type="entry name" value="SNF2_RAD54_helicase_TF"/>
</dbReference>
<keyword evidence="3" id="KW-0067">ATP-binding</keyword>
<dbReference type="InterPro" id="IPR000330">
    <property type="entry name" value="SNF2_N"/>
</dbReference>
<proteinExistence type="predicted"/>
<dbReference type="InterPro" id="IPR001650">
    <property type="entry name" value="Helicase_C-like"/>
</dbReference>
<dbReference type="GO" id="GO:0008094">
    <property type="term" value="F:ATP-dependent activity, acting on DNA"/>
    <property type="evidence" value="ECO:0007669"/>
    <property type="project" value="TreeGrafter"/>
</dbReference>
<dbReference type="GO" id="GO:0006281">
    <property type="term" value="P:DNA repair"/>
    <property type="evidence" value="ECO:0007669"/>
    <property type="project" value="TreeGrafter"/>
</dbReference>
<dbReference type="Proteomes" id="UP001152607">
    <property type="component" value="Unassembled WGS sequence"/>
</dbReference>
<feature type="domain" description="Helicase ATP-binding" evidence="4">
    <location>
        <begin position="380"/>
        <end position="564"/>
    </location>
</feature>
<gene>
    <name evidence="6" type="ORF">PDIGIT_LOCUS5828</name>
</gene>
<dbReference type="PANTHER" id="PTHR45626">
    <property type="entry name" value="TRANSCRIPTION TERMINATION FACTOR 2-RELATED"/>
    <property type="match status" value="1"/>
</dbReference>
<dbReference type="GO" id="GO:0016787">
    <property type="term" value="F:hydrolase activity"/>
    <property type="evidence" value="ECO:0007669"/>
    <property type="project" value="UniProtKB-KW"/>
</dbReference>
<dbReference type="EMBL" id="CAOQHR010000003">
    <property type="protein sequence ID" value="CAI6332798.1"/>
    <property type="molecule type" value="Genomic_DNA"/>
</dbReference>
<evidence type="ECO:0000256" key="3">
    <source>
        <dbReference type="ARBA" id="ARBA00022840"/>
    </source>
</evidence>
<dbReference type="PROSITE" id="PS51192">
    <property type="entry name" value="HELICASE_ATP_BIND_1"/>
    <property type="match status" value="1"/>
</dbReference>
<dbReference type="InterPro" id="IPR014001">
    <property type="entry name" value="Helicase_ATP-bd"/>
</dbReference>
<evidence type="ECO:0000313" key="6">
    <source>
        <dbReference type="EMBL" id="CAI6332798.1"/>
    </source>
</evidence>
<evidence type="ECO:0000313" key="7">
    <source>
        <dbReference type="Proteomes" id="UP001152607"/>
    </source>
</evidence>
<dbReference type="Pfam" id="PF00271">
    <property type="entry name" value="Helicase_C"/>
    <property type="match status" value="1"/>
</dbReference>
<dbReference type="PANTHER" id="PTHR45626:SF52">
    <property type="entry name" value="SINGLE-STRANDED DNA-DEPENDENT ATPASE (EUROFUNG)"/>
    <property type="match status" value="1"/>
</dbReference>
<reference evidence="6" key="1">
    <citation type="submission" date="2023-01" db="EMBL/GenBank/DDBJ databases">
        <authorList>
            <person name="Van Ghelder C."/>
            <person name="Rancurel C."/>
        </authorList>
    </citation>
    <scope>NUCLEOTIDE SEQUENCE</scope>
    <source>
        <strain evidence="6">CNCM I-4278</strain>
    </source>
</reference>
<dbReference type="Gene3D" id="3.40.50.10810">
    <property type="entry name" value="Tandem AAA-ATPase domain"/>
    <property type="match status" value="1"/>
</dbReference>